<dbReference type="SFLD" id="SFLDG00002">
    <property type="entry name" value="C1.7:_P-type_atpase_like"/>
    <property type="match status" value="1"/>
</dbReference>
<dbReference type="InterPro" id="IPR006415">
    <property type="entry name" value="P-type_ATPase_IIIB"/>
</dbReference>
<dbReference type="InterPro" id="IPR004014">
    <property type="entry name" value="ATPase_P-typ_cation-transptr_N"/>
</dbReference>
<dbReference type="Gene3D" id="2.70.150.10">
    <property type="entry name" value="Calcium-transporting ATPase, cytoplasmic transduction domain A"/>
    <property type="match status" value="1"/>
</dbReference>
<keyword evidence="13" id="KW-1278">Translocase</keyword>
<dbReference type="InterPro" id="IPR001757">
    <property type="entry name" value="P_typ_ATPase"/>
</dbReference>
<evidence type="ECO:0000256" key="14">
    <source>
        <dbReference type="ARBA" id="ARBA00022989"/>
    </source>
</evidence>
<dbReference type="SMART" id="SM00831">
    <property type="entry name" value="Cation_ATPase_N"/>
    <property type="match status" value="1"/>
</dbReference>
<keyword evidence="8" id="KW-0597">Phosphoprotein</keyword>
<evidence type="ECO:0000256" key="3">
    <source>
        <dbReference type="ARBA" id="ARBA00008746"/>
    </source>
</evidence>
<dbReference type="InterPro" id="IPR059000">
    <property type="entry name" value="ATPase_P-type_domA"/>
</dbReference>
<dbReference type="NCBIfam" id="TIGR01494">
    <property type="entry name" value="ATPase_P-type"/>
    <property type="match status" value="2"/>
</dbReference>
<dbReference type="Pfam" id="PF13246">
    <property type="entry name" value="Cation_ATPase"/>
    <property type="match status" value="1"/>
</dbReference>
<feature type="transmembrane region" description="Helical" evidence="18">
    <location>
        <begin position="780"/>
        <end position="799"/>
    </location>
</feature>
<dbReference type="InterPro" id="IPR023214">
    <property type="entry name" value="HAD_sf"/>
</dbReference>
<dbReference type="NCBIfam" id="TIGR01524">
    <property type="entry name" value="ATPase-IIIB_Mg"/>
    <property type="match status" value="1"/>
</dbReference>
<dbReference type="EMBL" id="CP009761">
    <property type="protein sequence ID" value="AIZ36553.1"/>
    <property type="molecule type" value="Genomic_DNA"/>
</dbReference>
<feature type="transmembrane region" description="Helical" evidence="18">
    <location>
        <begin position="655"/>
        <end position="674"/>
    </location>
</feature>
<keyword evidence="12" id="KW-0460">Magnesium</keyword>
<feature type="transmembrane region" description="Helical" evidence="18">
    <location>
        <begin position="749"/>
        <end position="768"/>
    </location>
</feature>
<dbReference type="EC" id="7.2.2.14" evidence="4"/>
<evidence type="ECO:0000256" key="16">
    <source>
        <dbReference type="ARBA" id="ARBA00029806"/>
    </source>
</evidence>
<keyword evidence="10" id="KW-0547">Nucleotide-binding</keyword>
<reference evidence="20 21" key="1">
    <citation type="submission" date="2014-10" db="EMBL/GenBank/DDBJ databases">
        <title>Complete genome sequence of Parvimonas micra KCOM 1535 (= ChDC B708).</title>
        <authorList>
            <person name="Kook J.-K."/>
            <person name="Park S.-N."/>
            <person name="Lim Y.K."/>
            <person name="Roh H."/>
        </authorList>
    </citation>
    <scope>NUCLEOTIDE SEQUENCE [LARGE SCALE GENOMIC DNA]</scope>
    <source>
        <strain evidence="21">KCOM 1535 / ChDC B708</strain>
    </source>
</reference>
<dbReference type="OrthoDB" id="9760364at2"/>
<evidence type="ECO:0000256" key="9">
    <source>
        <dbReference type="ARBA" id="ARBA00022692"/>
    </source>
</evidence>
<feature type="transmembrane region" description="Helical" evidence="18">
    <location>
        <begin position="80"/>
        <end position="97"/>
    </location>
</feature>
<keyword evidence="7" id="KW-0997">Cell inner membrane</keyword>
<keyword evidence="21" id="KW-1185">Reference proteome</keyword>
<evidence type="ECO:0000256" key="15">
    <source>
        <dbReference type="ARBA" id="ARBA00023136"/>
    </source>
</evidence>
<dbReference type="InterPro" id="IPR006068">
    <property type="entry name" value="ATPase_P-typ_cation-transptr_C"/>
</dbReference>
<protein>
    <recommendedName>
        <fullName evidence="5">Magnesium-transporting ATPase, P-type 1</fullName>
        <ecNumber evidence="4">7.2.2.14</ecNumber>
    </recommendedName>
    <alternativeName>
        <fullName evidence="16">Mg(2+) transport ATPase, P-type 1</fullName>
    </alternativeName>
</protein>
<gene>
    <name evidence="20" type="ORF">NW74_03970</name>
</gene>
<dbReference type="SFLD" id="SFLDF00027">
    <property type="entry name" value="p-type_atpase"/>
    <property type="match status" value="1"/>
</dbReference>
<evidence type="ECO:0000256" key="17">
    <source>
        <dbReference type="ARBA" id="ARBA00047295"/>
    </source>
</evidence>
<name>A0A0B4S184_9FIRM</name>
<evidence type="ECO:0000256" key="8">
    <source>
        <dbReference type="ARBA" id="ARBA00022553"/>
    </source>
</evidence>
<dbReference type="PRINTS" id="PR01836">
    <property type="entry name" value="MGATPASE"/>
</dbReference>
<evidence type="ECO:0000256" key="13">
    <source>
        <dbReference type="ARBA" id="ARBA00022967"/>
    </source>
</evidence>
<dbReference type="GO" id="GO:0005886">
    <property type="term" value="C:plasma membrane"/>
    <property type="evidence" value="ECO:0007669"/>
    <property type="project" value="UniProtKB-SubCell"/>
</dbReference>
<proteinExistence type="inferred from homology"/>
<keyword evidence="14 18" id="KW-1133">Transmembrane helix</keyword>
<dbReference type="Gene3D" id="1.20.1110.10">
    <property type="entry name" value="Calcium-transporting ATPase, transmembrane domain"/>
    <property type="match status" value="1"/>
</dbReference>
<dbReference type="SFLD" id="SFLDS00003">
    <property type="entry name" value="Haloacid_Dehalogenase"/>
    <property type="match status" value="1"/>
</dbReference>
<dbReference type="Proteomes" id="UP000031386">
    <property type="component" value="Chromosome"/>
</dbReference>
<feature type="transmembrane region" description="Helical" evidence="18">
    <location>
        <begin position="56"/>
        <end position="74"/>
    </location>
</feature>
<feature type="domain" description="Cation-transporting P-type ATPase N-terminal" evidence="19">
    <location>
        <begin position="3"/>
        <end position="76"/>
    </location>
</feature>
<evidence type="ECO:0000256" key="1">
    <source>
        <dbReference type="ARBA" id="ARBA00003954"/>
    </source>
</evidence>
<evidence type="ECO:0000313" key="21">
    <source>
        <dbReference type="Proteomes" id="UP000031386"/>
    </source>
</evidence>
<dbReference type="SUPFAM" id="SSF56784">
    <property type="entry name" value="HAD-like"/>
    <property type="match status" value="1"/>
</dbReference>
<dbReference type="InterPro" id="IPR008250">
    <property type="entry name" value="ATPase_P-typ_transduc_dom_A_sf"/>
</dbReference>
<dbReference type="AlphaFoldDB" id="A0A0B4S184"/>
<dbReference type="GO" id="GO:0005524">
    <property type="term" value="F:ATP binding"/>
    <property type="evidence" value="ECO:0007669"/>
    <property type="project" value="UniProtKB-KW"/>
</dbReference>
<dbReference type="InterPro" id="IPR023299">
    <property type="entry name" value="ATPase_P-typ_cyto_dom_N"/>
</dbReference>
<dbReference type="SUPFAM" id="SSF81665">
    <property type="entry name" value="Calcium ATPase, transmembrane domain M"/>
    <property type="match status" value="1"/>
</dbReference>
<dbReference type="Pfam" id="PF00690">
    <property type="entry name" value="Cation_ATPase_N"/>
    <property type="match status" value="1"/>
</dbReference>
<comment type="similarity">
    <text evidence="3">Belongs to the cation transport ATPase (P-type) (TC 3.A.3) family. Type IIIB subfamily.</text>
</comment>
<dbReference type="Pfam" id="PF00122">
    <property type="entry name" value="E1-E2_ATPase"/>
    <property type="match status" value="1"/>
</dbReference>
<dbReference type="GO" id="GO:0016887">
    <property type="term" value="F:ATP hydrolysis activity"/>
    <property type="evidence" value="ECO:0007669"/>
    <property type="project" value="InterPro"/>
</dbReference>
<keyword evidence="11" id="KW-0067">ATP-binding</keyword>
<comment type="catalytic activity">
    <reaction evidence="17">
        <text>Mg(2+)(out) + ATP + H2O = Mg(2+)(in) + ADP + phosphate + H(+)</text>
        <dbReference type="Rhea" id="RHEA:10260"/>
        <dbReference type="ChEBI" id="CHEBI:15377"/>
        <dbReference type="ChEBI" id="CHEBI:15378"/>
        <dbReference type="ChEBI" id="CHEBI:18420"/>
        <dbReference type="ChEBI" id="CHEBI:30616"/>
        <dbReference type="ChEBI" id="CHEBI:43474"/>
        <dbReference type="ChEBI" id="CHEBI:456216"/>
        <dbReference type="EC" id="7.2.2.14"/>
    </reaction>
</comment>
<feature type="transmembrane region" description="Helical" evidence="18">
    <location>
        <begin position="268"/>
        <end position="288"/>
    </location>
</feature>
<evidence type="ECO:0000259" key="19">
    <source>
        <dbReference type="SMART" id="SM00831"/>
    </source>
</evidence>
<feature type="transmembrane region" description="Helical" evidence="18">
    <location>
        <begin position="716"/>
        <end position="737"/>
    </location>
</feature>
<evidence type="ECO:0000256" key="5">
    <source>
        <dbReference type="ARBA" id="ARBA00013555"/>
    </source>
</evidence>
<sequence length="848" mass="93805">MKEFWSYDLDGILKRLKTNKSGLSSKEAEERIDKYGQNIFEEKKSSSNLGIFINQFKSPIIMILIFAAILSMFLKDYSDGIIILIIIIISAFLSYSHESKANNAVKKLLSSVSVKSSVLRDGKFEEIDNAMLAIGDIINVKTGDMIPADCLLIEENSLSMDESSLTGETFPVEKTIQKLSANTGLSDRKNSLWMGTHVISGSGMAVIVNLAKDSEFGKITLSLDKKDSDTDFEKGIRDFGNLILHVTTLLIGIIFLFNIILNKSFLESFMFALALSVGLTPQMLPAIISVNLSQGAKRMSEQGVIVKKLNAIENFGSMTIMCSDKTGTITQGKVKLDSALDCNGEKSDNVSKLASINSYFQEGYTNPIDQAILEANKNDFSKYEKIFEIPYSFESKLLSVVVKTDLDFDGRNIMVTKGALTSVLDICKTYEKSDKTGGDIEEVRRHILDLFDKYSSQGYRILGLAYKIIEDDIETKNQRAEDMVFVGLLLFVDPLKDDIKDVIAEMNRLGVSLKMITGDNSLIAKNIGSQIGLDPEKILLGEELDSYSISQLNKKVLDIDIFAEISPNQKEKIIMAYKQAGEIVGYMGDGINDSPAIKQADVGVSVNTAADTAKDAASIVLLQNSLKVLVSGISEGRRTFINTLKYIFVATSANFGNMFSMAGASLFLSFLPLLPKQILLTNLLTDFPSLQIASDSVDEDWLKSPVKWDTKFIKKFMILFGIISSVFDYITFALLLFTFKADERLFHTGWLLESIISAMVVMLIVRTARPVFASKPSNKLLIAISGVAVVLFVIVYSPISSYLGLIALPIKVLISLLGVSLLYALTAEILKKFFYKHNSFSRKQSIKK</sequence>
<dbReference type="GO" id="GO:0015444">
    <property type="term" value="F:P-type magnesium transporter activity"/>
    <property type="evidence" value="ECO:0007669"/>
    <property type="project" value="UniProtKB-EC"/>
</dbReference>
<dbReference type="SUPFAM" id="SSF81653">
    <property type="entry name" value="Calcium ATPase, transduction domain A"/>
    <property type="match status" value="1"/>
</dbReference>
<evidence type="ECO:0000256" key="4">
    <source>
        <dbReference type="ARBA" id="ARBA00012786"/>
    </source>
</evidence>
<dbReference type="InterPro" id="IPR036412">
    <property type="entry name" value="HAD-like_sf"/>
</dbReference>
<dbReference type="InterPro" id="IPR018303">
    <property type="entry name" value="ATPase_P-typ_P_site"/>
</dbReference>
<dbReference type="RefSeq" id="WP_041953942.1">
    <property type="nucleotide sequence ID" value="NZ_CP009761.1"/>
</dbReference>
<evidence type="ECO:0000256" key="11">
    <source>
        <dbReference type="ARBA" id="ARBA00022840"/>
    </source>
</evidence>
<dbReference type="PROSITE" id="PS00154">
    <property type="entry name" value="ATPASE_E1_E2"/>
    <property type="match status" value="1"/>
</dbReference>
<comment type="function">
    <text evidence="1">Mediates magnesium influx to the cytosol.</text>
</comment>
<dbReference type="STRING" id="33033.NW74_03970"/>
<dbReference type="Pfam" id="PF00689">
    <property type="entry name" value="Cation_ATPase_C"/>
    <property type="match status" value="1"/>
</dbReference>
<evidence type="ECO:0000256" key="18">
    <source>
        <dbReference type="SAM" id="Phobius"/>
    </source>
</evidence>
<dbReference type="Gene3D" id="3.40.1110.10">
    <property type="entry name" value="Calcium-transporting ATPase, cytoplasmic domain N"/>
    <property type="match status" value="1"/>
</dbReference>
<evidence type="ECO:0000256" key="7">
    <source>
        <dbReference type="ARBA" id="ARBA00022519"/>
    </source>
</evidence>
<keyword evidence="15 18" id="KW-0472">Membrane</keyword>
<comment type="subcellular location">
    <subcellularLocation>
        <location evidence="2">Cell inner membrane</location>
        <topology evidence="2">Multi-pass membrane protein</topology>
    </subcellularLocation>
</comment>
<evidence type="ECO:0000256" key="10">
    <source>
        <dbReference type="ARBA" id="ARBA00022741"/>
    </source>
</evidence>
<dbReference type="Gene3D" id="3.40.50.1000">
    <property type="entry name" value="HAD superfamily/HAD-like"/>
    <property type="match status" value="1"/>
</dbReference>
<dbReference type="KEGG" id="pmic:NW74_03970"/>
<organism evidence="20 21">
    <name type="scientific">Parvimonas micra</name>
    <dbReference type="NCBI Taxonomy" id="33033"/>
    <lineage>
        <taxon>Bacteria</taxon>
        <taxon>Bacillati</taxon>
        <taxon>Bacillota</taxon>
        <taxon>Tissierellia</taxon>
        <taxon>Tissierellales</taxon>
        <taxon>Peptoniphilaceae</taxon>
        <taxon>Parvimonas</taxon>
    </lineage>
</organism>
<evidence type="ECO:0000256" key="12">
    <source>
        <dbReference type="ARBA" id="ARBA00022842"/>
    </source>
</evidence>
<evidence type="ECO:0000256" key="6">
    <source>
        <dbReference type="ARBA" id="ARBA00022475"/>
    </source>
</evidence>
<feature type="transmembrane region" description="Helical" evidence="18">
    <location>
        <begin position="242"/>
        <end position="261"/>
    </location>
</feature>
<dbReference type="InterPro" id="IPR044492">
    <property type="entry name" value="P_typ_ATPase_HD_dom"/>
</dbReference>
<keyword evidence="9 18" id="KW-0812">Transmembrane</keyword>
<dbReference type="PANTHER" id="PTHR42861">
    <property type="entry name" value="CALCIUM-TRANSPORTING ATPASE"/>
    <property type="match status" value="1"/>
</dbReference>
<dbReference type="InterPro" id="IPR023298">
    <property type="entry name" value="ATPase_P-typ_TM_dom_sf"/>
</dbReference>
<keyword evidence="6" id="KW-1003">Cell membrane</keyword>
<evidence type="ECO:0000256" key="2">
    <source>
        <dbReference type="ARBA" id="ARBA00004429"/>
    </source>
</evidence>
<accession>A0A0B4S184</accession>
<feature type="transmembrane region" description="Helical" evidence="18">
    <location>
        <begin position="805"/>
        <end position="826"/>
    </location>
</feature>
<evidence type="ECO:0000313" key="20">
    <source>
        <dbReference type="EMBL" id="AIZ36553.1"/>
    </source>
</evidence>